<evidence type="ECO:0000313" key="17">
    <source>
        <dbReference type="RefSeq" id="XP_071929546.1"/>
    </source>
</evidence>
<evidence type="ECO:0000313" key="21">
    <source>
        <dbReference type="RefSeq" id="XP_071929550.1"/>
    </source>
</evidence>
<dbReference type="RefSeq" id="XP_071904184.1">
    <property type="nucleotide sequence ID" value="XM_072048083.1"/>
</dbReference>
<evidence type="ECO:0000313" key="22">
    <source>
        <dbReference type="RefSeq" id="XP_071929551.1"/>
    </source>
</evidence>
<evidence type="ECO:0000313" key="16">
    <source>
        <dbReference type="RefSeq" id="XP_071904190.1"/>
    </source>
</evidence>
<dbReference type="RefSeq" id="XP_071929552.1">
    <property type="nucleotide sequence ID" value="XM_072073451.1"/>
</dbReference>
<gene>
    <name evidence="9 10 11 12 13 14 15 16" type="primary">LOC140004195</name>
    <name evidence="17 18 19 20 21 22 23 24" type="synonym">LOC113742230</name>
    <name evidence="5 6 7 8" type="synonym">LOC140004194</name>
</gene>
<name>A0ABM4UA83_COFAR</name>
<evidence type="ECO:0000313" key="14">
    <source>
        <dbReference type="RefSeq" id="XP_071904188.1"/>
    </source>
</evidence>
<dbReference type="RefSeq" id="XP_071929549.1">
    <property type="nucleotide sequence ID" value="XM_072073448.1"/>
</dbReference>
<dbReference type="PANTHER" id="PTHR12482">
    <property type="entry name" value="LIPASE ROG1-RELATED-RELATED"/>
    <property type="match status" value="1"/>
</dbReference>
<proteinExistence type="inferred from homology"/>
<dbReference type="RefSeq" id="XP_071903933.1">
    <property type="nucleotide sequence ID" value="XM_072047832.1"/>
</dbReference>
<evidence type="ECO:0000313" key="15">
    <source>
        <dbReference type="RefSeq" id="XP_071904189.1"/>
    </source>
</evidence>
<evidence type="ECO:0000313" key="24">
    <source>
        <dbReference type="RefSeq" id="XP_071929554.1"/>
    </source>
</evidence>
<dbReference type="RefSeq" id="XP_071904186.1">
    <property type="nucleotide sequence ID" value="XM_072048085.1"/>
</dbReference>
<evidence type="ECO:0000313" key="12">
    <source>
        <dbReference type="RefSeq" id="XP_071904186.1"/>
    </source>
</evidence>
<sequence>MSAILRRLRWVITGLNKSAPKKLHITDVRPLPLLTPSQQKQTQLLDPSSLDPKAKESEQPMLEAVHEIAIYIHRFHNLDLFQQGWYQIKITMRWEDDEYSSLGTPSRVVQYEAPDMGCDDICGIWRINDTDHSFSTQPFRIRYARQDVFLSMMVAFTLPLSKHEGVSTSAVLLKFELMYAPVLEGSSNLLASLDACPAAVHEFRLPPKSLLGLHTYCPVHFDAFHSVLVDITVHISLLKGGLLPSSLQVPSGSLGREVAGEKNDTSKQVLLIKAFVTARDLLIEELQNLSKAINQTVDIPDFTSKLDDNEFLGCFASRDEENTDLVVSGKESSEYNNGFQKGNIDTQSFRTLDSLSNDELLCSFHLLGNQTFHLWSTFSKFHRKAQTWLIHGEEFNGIEPIGNFWANKIKILEHLQDQWAIDRRAEWSIWMVHSKVEMPHQYISSAVDDSSYHGFHGRAPVLRKISEDPAQTAAMRAELHRRSIAQMRINSRSIQDLHIFGDPSRIPIMLVERTVNAPLRSTSGNSYFSRADQKNKVSPLSEVGSKAMDKLSGVSSRQSGRVLKIVVFVHGFQGHHLDLRLVRNQWLLIDPKVEFLMSEVNEEKTSGDFREMGQRLAQEVVSFIKKKMDKVSRSGGLRSIKLSFVGHSIGNIILRTALTESVMEPYLRFLYTYVSVSGPHLGYLYSSNSLFNSGLWLLKKLKGTQCIHQLTFTDDPDLQNTFLYGLCKQKTLENFRNIILLSSPQDGYVPYHSARIEMCQASSGDNSKKGKVFLEMLNDCLDQIRAPLSEPRVFMRCDVNFDISLHGRSLNTIIGRAAHIEFLESDIFARFLMWSFPELFR</sequence>
<evidence type="ECO:0000313" key="9">
    <source>
        <dbReference type="RefSeq" id="XP_071904183.1"/>
    </source>
</evidence>
<evidence type="ECO:0000313" key="8">
    <source>
        <dbReference type="RefSeq" id="XP_071903936.1"/>
    </source>
</evidence>
<dbReference type="RefSeq" id="XP_071929551.1">
    <property type="nucleotide sequence ID" value="XM_072073450.1"/>
</dbReference>
<dbReference type="InterPro" id="IPR007751">
    <property type="entry name" value="DUF676_lipase-like"/>
</dbReference>
<dbReference type="Pfam" id="PF12394">
    <property type="entry name" value="DUF3657"/>
    <property type="match status" value="1"/>
</dbReference>
<evidence type="ECO:0000256" key="1">
    <source>
        <dbReference type="ARBA" id="ARBA00007949"/>
    </source>
</evidence>
<dbReference type="Gene3D" id="3.40.50.1820">
    <property type="entry name" value="alpha/beta hydrolase"/>
    <property type="match status" value="1"/>
</dbReference>
<evidence type="ECO:0000313" key="13">
    <source>
        <dbReference type="RefSeq" id="XP_071904187.1"/>
    </source>
</evidence>
<dbReference type="Pfam" id="PF05057">
    <property type="entry name" value="DUF676"/>
    <property type="match status" value="1"/>
</dbReference>
<dbReference type="RefSeq" id="XP_071904185.1">
    <property type="nucleotide sequence ID" value="XM_072048084.1"/>
</dbReference>
<accession>A0ABM4UA83</accession>
<dbReference type="RefSeq" id="XP_071904183.1">
    <property type="nucleotide sequence ID" value="XM_072048082.1"/>
</dbReference>
<evidence type="ECO:0000313" key="10">
    <source>
        <dbReference type="RefSeq" id="XP_071904184.1"/>
    </source>
</evidence>
<dbReference type="RefSeq" id="XP_071904188.1">
    <property type="nucleotide sequence ID" value="XM_072048087.1"/>
</dbReference>
<dbReference type="RefSeq" id="XP_071904190.1">
    <property type="nucleotide sequence ID" value="XM_072048089.1"/>
</dbReference>
<feature type="region of interest" description="Disordered" evidence="2">
    <location>
        <begin position="38"/>
        <end position="57"/>
    </location>
</feature>
<evidence type="ECO:0000313" key="11">
    <source>
        <dbReference type="RefSeq" id="XP_071904185.1"/>
    </source>
</evidence>
<dbReference type="RefSeq" id="XP_071929546.1">
    <property type="nucleotide sequence ID" value="XM_072073445.1"/>
</dbReference>
<dbReference type="PANTHER" id="PTHR12482:SF5">
    <property type="entry name" value="DUF676 DOMAIN-CONTAINING PROTEIN"/>
    <property type="match status" value="1"/>
</dbReference>
<comment type="similarity">
    <text evidence="1">Belongs to the FAM135 family.</text>
</comment>
<evidence type="ECO:0000313" key="18">
    <source>
        <dbReference type="RefSeq" id="XP_071929547.1"/>
    </source>
</evidence>
<evidence type="ECO:0000313" key="4">
    <source>
        <dbReference type="Proteomes" id="UP001652660"/>
    </source>
</evidence>
<dbReference type="RefSeq" id="XP_071929547.1">
    <property type="nucleotide sequence ID" value="XM_072073446.1"/>
</dbReference>
<evidence type="ECO:0000313" key="7">
    <source>
        <dbReference type="RefSeq" id="XP_071903935.1"/>
    </source>
</evidence>
<dbReference type="RefSeq" id="XP_071929550.1">
    <property type="nucleotide sequence ID" value="XM_072073449.1"/>
</dbReference>
<dbReference type="RefSeq" id="XP_071903935.1">
    <property type="nucleotide sequence ID" value="XM_072047834.1"/>
</dbReference>
<dbReference type="RefSeq" id="XP_071904189.1">
    <property type="nucleotide sequence ID" value="XM_072048088.1"/>
</dbReference>
<dbReference type="InterPro" id="IPR029058">
    <property type="entry name" value="AB_hydrolase_fold"/>
</dbReference>
<evidence type="ECO:0000259" key="3">
    <source>
        <dbReference type="Pfam" id="PF05057"/>
    </source>
</evidence>
<dbReference type="RefSeq" id="XP_071929548.1">
    <property type="nucleotide sequence ID" value="XM_072073447.1"/>
</dbReference>
<feature type="domain" description="DUF676" evidence="3">
    <location>
        <begin position="564"/>
        <end position="760"/>
    </location>
</feature>
<evidence type="ECO:0000313" key="23">
    <source>
        <dbReference type="RefSeq" id="XP_071929552.1"/>
    </source>
</evidence>
<dbReference type="SUPFAM" id="SSF53474">
    <property type="entry name" value="alpha/beta-Hydrolases"/>
    <property type="match status" value="1"/>
</dbReference>
<keyword evidence="4" id="KW-1185">Reference proteome</keyword>
<dbReference type="RefSeq" id="XP_071904187.1">
    <property type="nucleotide sequence ID" value="XM_072048086.1"/>
</dbReference>
<dbReference type="InterPro" id="IPR022122">
    <property type="entry name" value="DUF3657"/>
</dbReference>
<dbReference type="RefSeq" id="XP_071903936.1">
    <property type="nucleotide sequence ID" value="XM_072047835.1"/>
</dbReference>
<reference evidence="5 6" key="1">
    <citation type="submission" date="2025-05" db="UniProtKB">
        <authorList>
            <consortium name="RefSeq"/>
        </authorList>
    </citation>
    <scope>IDENTIFICATION</scope>
    <source>
        <tissue evidence="5 6">Leaves</tissue>
    </source>
</reference>
<dbReference type="InterPro" id="IPR044294">
    <property type="entry name" value="Lipase-like"/>
</dbReference>
<evidence type="ECO:0000313" key="19">
    <source>
        <dbReference type="RefSeq" id="XP_071929548.1"/>
    </source>
</evidence>
<evidence type="ECO:0000313" key="5">
    <source>
        <dbReference type="RefSeq" id="XP_071903933.1"/>
    </source>
</evidence>
<dbReference type="GeneID" id="140004195"/>
<organism evidence="4 13">
    <name type="scientific">Coffea arabica</name>
    <name type="common">Arabian coffee</name>
    <dbReference type="NCBI Taxonomy" id="13443"/>
    <lineage>
        <taxon>Eukaryota</taxon>
        <taxon>Viridiplantae</taxon>
        <taxon>Streptophyta</taxon>
        <taxon>Embryophyta</taxon>
        <taxon>Tracheophyta</taxon>
        <taxon>Spermatophyta</taxon>
        <taxon>Magnoliopsida</taxon>
        <taxon>eudicotyledons</taxon>
        <taxon>Gunneridae</taxon>
        <taxon>Pentapetalae</taxon>
        <taxon>asterids</taxon>
        <taxon>lamiids</taxon>
        <taxon>Gentianales</taxon>
        <taxon>Rubiaceae</taxon>
        <taxon>Ixoroideae</taxon>
        <taxon>Gardenieae complex</taxon>
        <taxon>Bertiereae - Coffeeae clade</taxon>
        <taxon>Coffeeae</taxon>
        <taxon>Coffea</taxon>
    </lineage>
</organism>
<dbReference type="RefSeq" id="XP_071929554.1">
    <property type="nucleotide sequence ID" value="XM_072073453.1"/>
</dbReference>
<dbReference type="RefSeq" id="XP_071903934.1">
    <property type="nucleotide sequence ID" value="XM_072047833.1"/>
</dbReference>
<evidence type="ECO:0000313" key="6">
    <source>
        <dbReference type="RefSeq" id="XP_071903934.1"/>
    </source>
</evidence>
<protein>
    <submittedName>
        <fullName evidence="5 6">Uncharacterized protein isoform X1</fullName>
    </submittedName>
</protein>
<evidence type="ECO:0000256" key="2">
    <source>
        <dbReference type="SAM" id="MobiDB-lite"/>
    </source>
</evidence>
<evidence type="ECO:0000313" key="20">
    <source>
        <dbReference type="RefSeq" id="XP_071929549.1"/>
    </source>
</evidence>
<dbReference type="Proteomes" id="UP001652660">
    <property type="component" value="Chromosome 4e"/>
</dbReference>